<evidence type="ECO:0000313" key="2">
    <source>
        <dbReference type="Proteomes" id="UP001139488"/>
    </source>
</evidence>
<dbReference type="EMBL" id="JAJNNZ010000005">
    <property type="protein sequence ID" value="MCJ2376821.1"/>
    <property type="molecule type" value="Genomic_DNA"/>
</dbReference>
<dbReference type="Proteomes" id="UP001139488">
    <property type="component" value="Unassembled WGS sequence"/>
</dbReference>
<evidence type="ECO:0000313" key="1">
    <source>
        <dbReference type="EMBL" id="MCJ2376821.1"/>
    </source>
</evidence>
<proteinExistence type="predicted"/>
<organism evidence="1 2">
    <name type="scientific">Vibrio gelatinilyticus</name>
    <dbReference type="NCBI Taxonomy" id="2893468"/>
    <lineage>
        <taxon>Bacteria</taxon>
        <taxon>Pseudomonadati</taxon>
        <taxon>Pseudomonadota</taxon>
        <taxon>Gammaproteobacteria</taxon>
        <taxon>Vibrionales</taxon>
        <taxon>Vibrionaceae</taxon>
        <taxon>Vibrio</taxon>
    </lineage>
</organism>
<protein>
    <recommendedName>
        <fullName evidence="3">Hydroxylamine reductase</fullName>
    </recommendedName>
</protein>
<sequence>MKRALLTVAALFTGMFALMFSLVLAIPLTLIALFKGKQLQKKMASGDFHQSDCSHGKIIEGEFQRVPPKHSS</sequence>
<gene>
    <name evidence="1" type="ORF">LNL84_08225</name>
</gene>
<dbReference type="RefSeq" id="WP_244356746.1">
    <property type="nucleotide sequence ID" value="NZ_JAJNNZ010000005.1"/>
</dbReference>
<keyword evidence="2" id="KW-1185">Reference proteome</keyword>
<accession>A0A9X1WB26</accession>
<reference evidence="1" key="1">
    <citation type="submission" date="2021-11" db="EMBL/GenBank/DDBJ databases">
        <title>Vibrio ZSDE26 sp. nov. and Vibrio ZSDZ34 sp. nov., isolated from coastal seawater in Qingdao.</title>
        <authorList>
            <person name="Zhang P."/>
        </authorList>
    </citation>
    <scope>NUCLEOTIDE SEQUENCE</scope>
    <source>
        <strain evidence="1">ZSDZ34</strain>
    </source>
</reference>
<evidence type="ECO:0008006" key="3">
    <source>
        <dbReference type="Google" id="ProtNLM"/>
    </source>
</evidence>
<dbReference type="AlphaFoldDB" id="A0A9X1WB26"/>
<name>A0A9X1WB26_9VIBR</name>
<comment type="caution">
    <text evidence="1">The sequence shown here is derived from an EMBL/GenBank/DDBJ whole genome shotgun (WGS) entry which is preliminary data.</text>
</comment>